<protein>
    <submittedName>
        <fullName evidence="2">SGNH/GDSL hydrolase family protein</fullName>
    </submittedName>
</protein>
<sequence length="160" mass="17503">MNKRRWMLFALVGGGLALPAMAADCLVLGDSLAVGISRGLPGCVAQAKVGRTTRQNIAVAPGQPFQVIVISTGSNDKDRVSLEELRMLRLRLQARTVVWVVPSPQFRAAAYVQFVAREFGDLTQPVDSVLGPDNVHPTRTGYRRLSAGLAQYFHLPWQAY</sequence>
<proteinExistence type="predicted"/>
<reference evidence="2 3" key="1">
    <citation type="submission" date="2020-03" db="EMBL/GenBank/DDBJ databases">
        <title>Draft genome sequence of environmentally isolated cultures.</title>
        <authorList>
            <person name="Wilson H.S."/>
            <person name="De Leon M.E."/>
        </authorList>
    </citation>
    <scope>NUCLEOTIDE SEQUENCE [LARGE SCALE GENOMIC DNA]</scope>
    <source>
        <strain evidence="2 3">HSC-31F16</strain>
    </source>
</reference>
<accession>A0ABX0L8P4</accession>
<dbReference type="Proteomes" id="UP001515641">
    <property type="component" value="Unassembled WGS sequence"/>
</dbReference>
<feature type="signal peptide" evidence="1">
    <location>
        <begin position="1"/>
        <end position="22"/>
    </location>
</feature>
<evidence type="ECO:0000256" key="1">
    <source>
        <dbReference type="SAM" id="SignalP"/>
    </source>
</evidence>
<dbReference type="SUPFAM" id="SSF52266">
    <property type="entry name" value="SGNH hydrolase"/>
    <property type="match status" value="1"/>
</dbReference>
<keyword evidence="3" id="KW-1185">Reference proteome</keyword>
<dbReference type="CDD" id="cd00229">
    <property type="entry name" value="SGNH_hydrolase"/>
    <property type="match status" value="1"/>
</dbReference>
<keyword evidence="2" id="KW-0378">Hydrolase</keyword>
<organism evidence="2 3">
    <name type="scientific">Chromobacterium fluminis</name>
    <dbReference type="NCBI Taxonomy" id="3044269"/>
    <lineage>
        <taxon>Bacteria</taxon>
        <taxon>Pseudomonadati</taxon>
        <taxon>Pseudomonadota</taxon>
        <taxon>Betaproteobacteria</taxon>
        <taxon>Neisseriales</taxon>
        <taxon>Chromobacteriaceae</taxon>
        <taxon>Chromobacterium</taxon>
    </lineage>
</organism>
<gene>
    <name evidence="2" type="ORF">HA052_19545</name>
</gene>
<dbReference type="GO" id="GO:0016787">
    <property type="term" value="F:hydrolase activity"/>
    <property type="evidence" value="ECO:0007669"/>
    <property type="project" value="UniProtKB-KW"/>
</dbReference>
<dbReference type="RefSeq" id="WP_166453199.1">
    <property type="nucleotide sequence ID" value="NZ_JAAOMA010000034.1"/>
</dbReference>
<keyword evidence="1" id="KW-0732">Signal</keyword>
<evidence type="ECO:0000313" key="3">
    <source>
        <dbReference type="Proteomes" id="UP001515641"/>
    </source>
</evidence>
<dbReference type="EMBL" id="JAAOMA010000034">
    <property type="protein sequence ID" value="NHR07388.1"/>
    <property type="molecule type" value="Genomic_DNA"/>
</dbReference>
<feature type="chain" id="PRO_5046324907" evidence="1">
    <location>
        <begin position="23"/>
        <end position="160"/>
    </location>
</feature>
<name>A0ABX0L8P4_9NEIS</name>
<comment type="caution">
    <text evidence="2">The sequence shown here is derived from an EMBL/GenBank/DDBJ whole genome shotgun (WGS) entry which is preliminary data.</text>
</comment>
<evidence type="ECO:0000313" key="2">
    <source>
        <dbReference type="EMBL" id="NHR07388.1"/>
    </source>
</evidence>